<dbReference type="Proteomes" id="UP000500791">
    <property type="component" value="Chromosome"/>
</dbReference>
<dbReference type="AlphaFoldDB" id="A0A6G7VJJ1"/>
<accession>A0A6G7VJJ1</accession>
<protein>
    <submittedName>
        <fullName evidence="1">Uncharacterized protein</fullName>
    </submittedName>
</protein>
<name>A0A6G7VJJ1_9RHOB</name>
<gene>
    <name evidence="1" type="ORF">G8E03_04225</name>
</gene>
<sequence length="161" mass="17287">MTHDVSHARRGGAPVGYITELGGIEAASVLYLRLWSDGDESRTCVSGDFERCFGPANGGRLLDTFGQLCGLCTRHGRRPLMLHAVGCQCLGGDESCFANFIATAAEGDRDDAMLIATLLVRPDMAPLVTALATDFGLALRRMHLSAPHEVAQTDMQPPTFH</sequence>
<dbReference type="EMBL" id="CP049811">
    <property type="protein sequence ID" value="QIK40036.1"/>
    <property type="molecule type" value="Genomic_DNA"/>
</dbReference>
<dbReference type="RefSeq" id="WP_166189010.1">
    <property type="nucleotide sequence ID" value="NZ_CP049811.1"/>
</dbReference>
<reference evidence="1 2" key="1">
    <citation type="submission" date="2020-03" db="EMBL/GenBank/DDBJ databases">
        <title>Complete genome sequence of Monaibacterium sp. ALG8 with diverse plasmids.</title>
        <authorList>
            <person name="Sun C."/>
        </authorList>
    </citation>
    <scope>NUCLEOTIDE SEQUENCE [LARGE SCALE GENOMIC DNA]</scope>
    <source>
        <strain evidence="1 2">ALG8</strain>
    </source>
</reference>
<keyword evidence="2" id="KW-1185">Reference proteome</keyword>
<dbReference type="KEGG" id="mon:G8E03_04225"/>
<proteinExistence type="predicted"/>
<evidence type="ECO:0000313" key="1">
    <source>
        <dbReference type="EMBL" id="QIK40036.1"/>
    </source>
</evidence>
<evidence type="ECO:0000313" key="2">
    <source>
        <dbReference type="Proteomes" id="UP000500791"/>
    </source>
</evidence>
<organism evidence="1 2">
    <name type="scientific">Pontivivens nitratireducens</name>
    <dbReference type="NCBI Taxonomy" id="2758038"/>
    <lineage>
        <taxon>Bacteria</taxon>
        <taxon>Pseudomonadati</taxon>
        <taxon>Pseudomonadota</taxon>
        <taxon>Alphaproteobacteria</taxon>
        <taxon>Rhodobacterales</taxon>
        <taxon>Paracoccaceae</taxon>
        <taxon>Pontivivens</taxon>
    </lineage>
</organism>